<dbReference type="SMART" id="SM00365">
    <property type="entry name" value="LRR_SD22"/>
    <property type="match status" value="3"/>
</dbReference>
<dbReference type="AlphaFoldDB" id="A0A8T1X6X3"/>
<feature type="region of interest" description="Disordered" evidence="3">
    <location>
        <begin position="1"/>
        <end position="24"/>
    </location>
</feature>
<sequence length="207" mass="23322">MDRSSNQYVDEEPEASQRGSSNGGGREITLEVLLNATKLSVGKRENLSHYLKRITHLALNGDASKMLEKGGNVDGAIRKIQNLHHCPNLKVLYLYDNEVEMIENLDAVPQLTQLHLQGNCLRRMENLDPLKLLEKLYLEKNAISRLEGLRECPRLQELHLANQAVPMNLEFSFEEETMWALAVRSDILSIVFSKATATDIVACVPRA</sequence>
<dbReference type="PANTHER" id="PTHR46652:SF3">
    <property type="entry name" value="LEUCINE-RICH REPEAT-CONTAINING PROTEIN 9"/>
    <property type="match status" value="1"/>
</dbReference>
<evidence type="ECO:0000313" key="5">
    <source>
        <dbReference type="Proteomes" id="UP000693981"/>
    </source>
</evidence>
<comment type="caution">
    <text evidence="4">The sequence shown here is derived from an EMBL/GenBank/DDBJ whole genome shotgun (WGS) entry which is preliminary data.</text>
</comment>
<evidence type="ECO:0000256" key="1">
    <source>
        <dbReference type="ARBA" id="ARBA00022614"/>
    </source>
</evidence>
<dbReference type="InterPro" id="IPR001611">
    <property type="entry name" value="Leu-rich_rpt"/>
</dbReference>
<keyword evidence="2" id="KW-0677">Repeat</keyword>
<organism evidence="4 5">
    <name type="scientific">Phytophthora boehmeriae</name>
    <dbReference type="NCBI Taxonomy" id="109152"/>
    <lineage>
        <taxon>Eukaryota</taxon>
        <taxon>Sar</taxon>
        <taxon>Stramenopiles</taxon>
        <taxon>Oomycota</taxon>
        <taxon>Peronosporomycetes</taxon>
        <taxon>Peronosporales</taxon>
        <taxon>Peronosporaceae</taxon>
        <taxon>Phytophthora</taxon>
    </lineage>
</organism>
<dbReference type="OrthoDB" id="10262005at2759"/>
<dbReference type="InterPro" id="IPR050836">
    <property type="entry name" value="SDS22/Internalin_LRR"/>
</dbReference>
<evidence type="ECO:0000313" key="4">
    <source>
        <dbReference type="EMBL" id="KAG7401755.1"/>
    </source>
</evidence>
<protein>
    <submittedName>
        <fullName evidence="4">Uncharacterized protein</fullName>
    </submittedName>
</protein>
<dbReference type="Pfam" id="PF12799">
    <property type="entry name" value="LRR_4"/>
    <property type="match status" value="1"/>
</dbReference>
<dbReference type="Proteomes" id="UP000693981">
    <property type="component" value="Unassembled WGS sequence"/>
</dbReference>
<name>A0A8T1X6X3_9STRA</name>
<evidence type="ECO:0000256" key="2">
    <source>
        <dbReference type="ARBA" id="ARBA00022737"/>
    </source>
</evidence>
<keyword evidence="5" id="KW-1185">Reference proteome</keyword>
<dbReference type="PANTHER" id="PTHR46652">
    <property type="entry name" value="LEUCINE-RICH REPEAT AND IQ DOMAIN-CONTAINING PROTEIN 1-RELATED"/>
    <property type="match status" value="1"/>
</dbReference>
<gene>
    <name evidence="4" type="ORF">PHYBOEH_011044</name>
</gene>
<accession>A0A8T1X6X3</accession>
<dbReference type="InterPro" id="IPR025875">
    <property type="entry name" value="Leu-rich_rpt_4"/>
</dbReference>
<reference evidence="4" key="1">
    <citation type="submission" date="2021-02" db="EMBL/GenBank/DDBJ databases">
        <authorList>
            <person name="Palmer J.M."/>
        </authorList>
    </citation>
    <scope>NUCLEOTIDE SEQUENCE</scope>
    <source>
        <strain evidence="4">SCRP23</strain>
    </source>
</reference>
<evidence type="ECO:0000256" key="3">
    <source>
        <dbReference type="SAM" id="MobiDB-lite"/>
    </source>
</evidence>
<keyword evidence="1" id="KW-0433">Leucine-rich repeat</keyword>
<dbReference type="PROSITE" id="PS51450">
    <property type="entry name" value="LRR"/>
    <property type="match status" value="3"/>
</dbReference>
<proteinExistence type="predicted"/>
<dbReference type="EMBL" id="JAGDFL010000008">
    <property type="protein sequence ID" value="KAG7401755.1"/>
    <property type="molecule type" value="Genomic_DNA"/>
</dbReference>